<dbReference type="SUPFAM" id="SSF48452">
    <property type="entry name" value="TPR-like"/>
    <property type="match status" value="1"/>
</dbReference>
<proteinExistence type="predicted"/>
<keyword evidence="3" id="KW-1185">Reference proteome</keyword>
<organism evidence="2 3">
    <name type="scientific">Leyella stercorea</name>
    <dbReference type="NCBI Taxonomy" id="363265"/>
    <lineage>
        <taxon>Bacteria</taxon>
        <taxon>Pseudomonadati</taxon>
        <taxon>Bacteroidota</taxon>
        <taxon>Bacteroidia</taxon>
        <taxon>Bacteroidales</taxon>
        <taxon>Prevotellaceae</taxon>
        <taxon>Leyella</taxon>
    </lineage>
</organism>
<dbReference type="EMBL" id="QRNO01000029">
    <property type="protein sequence ID" value="RHK50655.1"/>
    <property type="molecule type" value="Genomic_DNA"/>
</dbReference>
<protein>
    <submittedName>
        <fullName evidence="2">Uncharacterized protein</fullName>
    </submittedName>
</protein>
<dbReference type="PROSITE" id="PS50005">
    <property type="entry name" value="TPR"/>
    <property type="match status" value="1"/>
</dbReference>
<name>A0A415GMF1_9BACT</name>
<reference evidence="2 3" key="1">
    <citation type="submission" date="2018-08" db="EMBL/GenBank/DDBJ databases">
        <title>A genome reference for cultivated species of the human gut microbiota.</title>
        <authorList>
            <person name="Zou Y."/>
            <person name="Xue W."/>
            <person name="Luo G."/>
        </authorList>
    </citation>
    <scope>NUCLEOTIDE SEQUENCE [LARGE SCALE GENOMIC DNA]</scope>
    <source>
        <strain evidence="2 3">AF42-9</strain>
    </source>
</reference>
<gene>
    <name evidence="2" type="ORF">DW060_06900</name>
</gene>
<dbReference type="InterPro" id="IPR019734">
    <property type="entry name" value="TPR_rpt"/>
</dbReference>
<keyword evidence="1" id="KW-0802">TPR repeat</keyword>
<dbReference type="AlphaFoldDB" id="A0A415GMF1"/>
<sequence length="183" mass="21233">MSLQDCKYDITRVQKSLADVLFALGHYVDAAKYYKMCLEREPENRRLVLCHSLALVNSGNVKDGLVDLFRLDYENDNDVDVKRIIAWGYLVNCKPNDAERVYDWIVNSDRAIDSDWLNCGYAKFIQSKTAEAVRCFQRFVEQNEATGQRELLKRELANDWKILSKNGVKDYEAHLIVDIVMTK</sequence>
<evidence type="ECO:0000313" key="2">
    <source>
        <dbReference type="EMBL" id="RHK50655.1"/>
    </source>
</evidence>
<evidence type="ECO:0000313" key="3">
    <source>
        <dbReference type="Proteomes" id="UP000286598"/>
    </source>
</evidence>
<dbReference type="Gene3D" id="1.25.40.10">
    <property type="entry name" value="Tetratricopeptide repeat domain"/>
    <property type="match status" value="1"/>
</dbReference>
<comment type="caution">
    <text evidence="2">The sequence shown here is derived from an EMBL/GenBank/DDBJ whole genome shotgun (WGS) entry which is preliminary data.</text>
</comment>
<accession>A0A415GMF1</accession>
<feature type="repeat" description="TPR" evidence="1">
    <location>
        <begin position="11"/>
        <end position="44"/>
    </location>
</feature>
<evidence type="ECO:0000256" key="1">
    <source>
        <dbReference type="PROSITE-ProRule" id="PRU00339"/>
    </source>
</evidence>
<dbReference type="InterPro" id="IPR011990">
    <property type="entry name" value="TPR-like_helical_dom_sf"/>
</dbReference>
<dbReference type="SMART" id="SM00028">
    <property type="entry name" value="TPR"/>
    <property type="match status" value="2"/>
</dbReference>
<dbReference type="Proteomes" id="UP000286598">
    <property type="component" value="Unassembled WGS sequence"/>
</dbReference>